<evidence type="ECO:0000313" key="9">
    <source>
        <dbReference type="Proteomes" id="UP000265520"/>
    </source>
</evidence>
<feature type="transmembrane region" description="Helical" evidence="6">
    <location>
        <begin position="162"/>
        <end position="181"/>
    </location>
</feature>
<evidence type="ECO:0000256" key="6">
    <source>
        <dbReference type="SAM" id="Phobius"/>
    </source>
</evidence>
<reference evidence="8 9" key="1">
    <citation type="journal article" date="2018" name="Front. Plant Sci.">
        <title>Red Clover (Trifolium pratense) and Zigzag Clover (T. medium) - A Picture of Genomic Similarities and Differences.</title>
        <authorList>
            <person name="Dluhosova J."/>
            <person name="Istvanek J."/>
            <person name="Nedelnik J."/>
            <person name="Repkova J."/>
        </authorList>
    </citation>
    <scope>NUCLEOTIDE SEQUENCE [LARGE SCALE GENOMIC DNA]</scope>
    <source>
        <strain evidence="9">cv. 10/8</strain>
        <tissue evidence="8">Leaf</tissue>
    </source>
</reference>
<dbReference type="AlphaFoldDB" id="A0A392MFF7"/>
<dbReference type="EMBL" id="LXQA010008604">
    <property type="protein sequence ID" value="MCH85488.1"/>
    <property type="molecule type" value="Genomic_DNA"/>
</dbReference>
<evidence type="ECO:0000259" key="7">
    <source>
        <dbReference type="Pfam" id="PF01061"/>
    </source>
</evidence>
<dbReference type="InterPro" id="IPR013525">
    <property type="entry name" value="ABC2_TM"/>
</dbReference>
<feature type="domain" description="ABC-2 type transporter transmembrane" evidence="7">
    <location>
        <begin position="2"/>
        <end position="212"/>
    </location>
</feature>
<dbReference type="Proteomes" id="UP000265520">
    <property type="component" value="Unassembled WGS sequence"/>
</dbReference>
<evidence type="ECO:0000313" key="8">
    <source>
        <dbReference type="EMBL" id="MCH85488.1"/>
    </source>
</evidence>
<dbReference type="Pfam" id="PF01061">
    <property type="entry name" value="ABC2_membrane"/>
    <property type="match status" value="1"/>
</dbReference>
<keyword evidence="9" id="KW-1185">Reference proteome</keyword>
<dbReference type="PANTHER" id="PTHR19241">
    <property type="entry name" value="ATP-BINDING CASSETTE TRANSPORTER"/>
    <property type="match status" value="1"/>
</dbReference>
<evidence type="ECO:0000256" key="3">
    <source>
        <dbReference type="ARBA" id="ARBA00022692"/>
    </source>
</evidence>
<comment type="subcellular location">
    <subcellularLocation>
        <location evidence="1">Membrane</location>
        <topology evidence="1">Multi-pass membrane protein</topology>
    </subcellularLocation>
</comment>
<feature type="transmembrane region" description="Helical" evidence="6">
    <location>
        <begin position="240"/>
        <end position="263"/>
    </location>
</feature>
<keyword evidence="4 6" id="KW-1133">Transmembrane helix</keyword>
<accession>A0A392MFF7</accession>
<gene>
    <name evidence="8" type="ORF">A2U01_0006334</name>
</gene>
<feature type="transmembrane region" description="Helical" evidence="6">
    <location>
        <begin position="19"/>
        <end position="37"/>
    </location>
</feature>
<dbReference type="GO" id="GO:0140359">
    <property type="term" value="F:ABC-type transporter activity"/>
    <property type="evidence" value="ECO:0007669"/>
    <property type="project" value="InterPro"/>
</dbReference>
<sequence length="271" mass="31691">MACLWKQHWSYWRNPPYTAVRFLFTTFVALMFGTMFWDHGSKTRRKQDLFNAIGSMYNAILFLGTQNANSVQPVVAIERSVFYRERAAGMYSAIPYAISQVVIELPYVLAQAVTYGVIVYAMIGFEWSASKFFWYLFFMYFTFLYFTFYGMMTVAVTPNQHVASIVATAFYGIWNLFSGFIVPRPSIPVWWRWYYWICPVAWTLYGLVATQFGDDVTSRIETNETVKDFIRRYFGYRDDFVGIAAFVVVGFTLLFALIFAISLKVFNFQKR</sequence>
<organism evidence="8 9">
    <name type="scientific">Trifolium medium</name>
    <dbReference type="NCBI Taxonomy" id="97028"/>
    <lineage>
        <taxon>Eukaryota</taxon>
        <taxon>Viridiplantae</taxon>
        <taxon>Streptophyta</taxon>
        <taxon>Embryophyta</taxon>
        <taxon>Tracheophyta</taxon>
        <taxon>Spermatophyta</taxon>
        <taxon>Magnoliopsida</taxon>
        <taxon>eudicotyledons</taxon>
        <taxon>Gunneridae</taxon>
        <taxon>Pentapetalae</taxon>
        <taxon>rosids</taxon>
        <taxon>fabids</taxon>
        <taxon>Fabales</taxon>
        <taxon>Fabaceae</taxon>
        <taxon>Papilionoideae</taxon>
        <taxon>50 kb inversion clade</taxon>
        <taxon>NPAAA clade</taxon>
        <taxon>Hologalegina</taxon>
        <taxon>IRL clade</taxon>
        <taxon>Trifolieae</taxon>
        <taxon>Trifolium</taxon>
    </lineage>
</organism>
<evidence type="ECO:0000256" key="5">
    <source>
        <dbReference type="ARBA" id="ARBA00023136"/>
    </source>
</evidence>
<feature type="transmembrane region" description="Helical" evidence="6">
    <location>
        <begin position="105"/>
        <end position="125"/>
    </location>
</feature>
<keyword evidence="3 6" id="KW-0812">Transmembrane</keyword>
<protein>
    <submittedName>
        <fullName evidence="8">Pleiotropic drug resistance protein 1-like</fullName>
    </submittedName>
</protein>
<keyword evidence="2" id="KW-0813">Transport</keyword>
<feature type="transmembrane region" description="Helical" evidence="6">
    <location>
        <begin position="132"/>
        <end position="156"/>
    </location>
</feature>
<comment type="caution">
    <text evidence="8">The sequence shown here is derived from an EMBL/GenBank/DDBJ whole genome shotgun (WGS) entry which is preliminary data.</text>
</comment>
<feature type="transmembrane region" description="Helical" evidence="6">
    <location>
        <begin position="193"/>
        <end position="213"/>
    </location>
</feature>
<name>A0A392MFF7_9FABA</name>
<proteinExistence type="predicted"/>
<dbReference type="GO" id="GO:0005886">
    <property type="term" value="C:plasma membrane"/>
    <property type="evidence" value="ECO:0007669"/>
    <property type="project" value="UniProtKB-ARBA"/>
</dbReference>
<evidence type="ECO:0000256" key="1">
    <source>
        <dbReference type="ARBA" id="ARBA00004141"/>
    </source>
</evidence>
<evidence type="ECO:0000256" key="4">
    <source>
        <dbReference type="ARBA" id="ARBA00022989"/>
    </source>
</evidence>
<evidence type="ECO:0000256" key="2">
    <source>
        <dbReference type="ARBA" id="ARBA00022448"/>
    </source>
</evidence>
<keyword evidence="5 6" id="KW-0472">Membrane</keyword>